<accession>A0ABR1WRM0</accession>
<organism evidence="2 3">
    <name type="scientific">Apiospora hydei</name>
    <dbReference type="NCBI Taxonomy" id="1337664"/>
    <lineage>
        <taxon>Eukaryota</taxon>
        <taxon>Fungi</taxon>
        <taxon>Dikarya</taxon>
        <taxon>Ascomycota</taxon>
        <taxon>Pezizomycotina</taxon>
        <taxon>Sordariomycetes</taxon>
        <taxon>Xylariomycetidae</taxon>
        <taxon>Amphisphaeriales</taxon>
        <taxon>Apiosporaceae</taxon>
        <taxon>Apiospora</taxon>
    </lineage>
</organism>
<dbReference type="SUPFAM" id="SSF55729">
    <property type="entry name" value="Acyl-CoA N-acyltransferases (Nat)"/>
    <property type="match status" value="1"/>
</dbReference>
<keyword evidence="3" id="KW-1185">Reference proteome</keyword>
<reference evidence="2 3" key="1">
    <citation type="submission" date="2023-01" db="EMBL/GenBank/DDBJ databases">
        <title>Analysis of 21 Apiospora genomes using comparative genomics revels a genus with tremendous synthesis potential of carbohydrate active enzymes and secondary metabolites.</title>
        <authorList>
            <person name="Sorensen T."/>
        </authorList>
    </citation>
    <scope>NUCLEOTIDE SEQUENCE [LARGE SCALE GENOMIC DNA]</scope>
    <source>
        <strain evidence="2 3">CBS 114990</strain>
    </source>
</reference>
<name>A0ABR1WRM0_9PEZI</name>
<dbReference type="Pfam" id="PF00583">
    <property type="entry name" value="Acetyltransf_1"/>
    <property type="match status" value="1"/>
</dbReference>
<evidence type="ECO:0000259" key="1">
    <source>
        <dbReference type="Pfam" id="PF00583"/>
    </source>
</evidence>
<dbReference type="GeneID" id="92043941"/>
<evidence type="ECO:0000313" key="3">
    <source>
        <dbReference type="Proteomes" id="UP001433268"/>
    </source>
</evidence>
<comment type="caution">
    <text evidence="2">The sequence shown here is derived from an EMBL/GenBank/DDBJ whole genome shotgun (WGS) entry which is preliminary data.</text>
</comment>
<proteinExistence type="predicted"/>
<dbReference type="Proteomes" id="UP001433268">
    <property type="component" value="Unassembled WGS sequence"/>
</dbReference>
<dbReference type="Gene3D" id="3.40.630.30">
    <property type="match status" value="1"/>
</dbReference>
<dbReference type="InterPro" id="IPR000182">
    <property type="entry name" value="GNAT_dom"/>
</dbReference>
<dbReference type="RefSeq" id="XP_066669804.1">
    <property type="nucleotide sequence ID" value="XM_066810881.1"/>
</dbReference>
<evidence type="ECO:0000313" key="2">
    <source>
        <dbReference type="EMBL" id="KAK8085295.1"/>
    </source>
</evidence>
<dbReference type="InterPro" id="IPR016181">
    <property type="entry name" value="Acyl_CoA_acyltransferase"/>
</dbReference>
<sequence>MVAQVGQPLPNGMLVLLIRTEEELQCYSSSLTRLLVQGMEDNRTDRSRPWNYAFCLGAGFYYHHTLPKNLGRWRSMNDVLQQPPPTLREFLLFIIAHPRDNIPVASLEVLADVNSRTKTAELIDLVVAREYRCRGLITPFVSIVMRCLHVELHSMRIQAWTQPETAIHNLYERLGFLERTVQPGDGRTTAPLSLLEYRFHDGHQWPTVVRHDKLQKGM</sequence>
<protein>
    <recommendedName>
        <fullName evidence="1">N-acetyltransferase domain-containing protein</fullName>
    </recommendedName>
</protein>
<gene>
    <name evidence="2" type="ORF">PG997_006566</name>
</gene>
<dbReference type="EMBL" id="JAQQWN010000005">
    <property type="protein sequence ID" value="KAK8085295.1"/>
    <property type="molecule type" value="Genomic_DNA"/>
</dbReference>
<feature type="domain" description="N-acetyltransferase" evidence="1">
    <location>
        <begin position="93"/>
        <end position="176"/>
    </location>
</feature>